<accession>A0A2S7TXQ7</accession>
<dbReference type="OrthoDB" id="188939at2"/>
<dbReference type="InterPro" id="IPR052894">
    <property type="entry name" value="AsmA-related"/>
</dbReference>
<protein>
    <recommendedName>
        <fullName evidence="1">AsmA domain-containing protein</fullName>
    </recommendedName>
</protein>
<comment type="caution">
    <text evidence="2">The sequence shown here is derived from an EMBL/GenBank/DDBJ whole genome shotgun (WGS) entry which is preliminary data.</text>
</comment>
<proteinExistence type="predicted"/>
<organism evidence="2 3">
    <name type="scientific">Rubritalea profundi</name>
    <dbReference type="NCBI Taxonomy" id="1658618"/>
    <lineage>
        <taxon>Bacteria</taxon>
        <taxon>Pseudomonadati</taxon>
        <taxon>Verrucomicrobiota</taxon>
        <taxon>Verrucomicrobiia</taxon>
        <taxon>Verrucomicrobiales</taxon>
        <taxon>Rubritaleaceae</taxon>
        <taxon>Rubritalea</taxon>
    </lineage>
</organism>
<evidence type="ECO:0000313" key="3">
    <source>
        <dbReference type="Proteomes" id="UP000239907"/>
    </source>
</evidence>
<gene>
    <name evidence="2" type="ORF">BSZ32_02900</name>
</gene>
<dbReference type="Pfam" id="PF05170">
    <property type="entry name" value="AsmA"/>
    <property type="match status" value="1"/>
</dbReference>
<dbReference type="Proteomes" id="UP000239907">
    <property type="component" value="Unassembled WGS sequence"/>
</dbReference>
<dbReference type="PANTHER" id="PTHR30441">
    <property type="entry name" value="DUF748 DOMAIN-CONTAINING PROTEIN"/>
    <property type="match status" value="1"/>
</dbReference>
<dbReference type="RefSeq" id="WP_105042035.1">
    <property type="nucleotide sequence ID" value="NZ_MQWA01000001.1"/>
</dbReference>
<dbReference type="GO" id="GO:0090313">
    <property type="term" value="P:regulation of protein targeting to membrane"/>
    <property type="evidence" value="ECO:0007669"/>
    <property type="project" value="TreeGrafter"/>
</dbReference>
<dbReference type="GO" id="GO:0005886">
    <property type="term" value="C:plasma membrane"/>
    <property type="evidence" value="ECO:0007669"/>
    <property type="project" value="TreeGrafter"/>
</dbReference>
<evidence type="ECO:0000313" key="2">
    <source>
        <dbReference type="EMBL" id="PQJ27545.1"/>
    </source>
</evidence>
<dbReference type="AlphaFoldDB" id="A0A2S7TXQ7"/>
<feature type="domain" description="AsmA" evidence="1">
    <location>
        <begin position="1"/>
        <end position="246"/>
    </location>
</feature>
<keyword evidence="3" id="KW-1185">Reference proteome</keyword>
<dbReference type="InterPro" id="IPR007844">
    <property type="entry name" value="AsmA"/>
</dbReference>
<sequence>MKKWLKRLIIGLVLIACVLAFSAKLLLTKEFLVEEIEDSINSRVQIGSFDVSLFSIPAKITLQDVILAERDNNVNRKVPYNERAPLTQGALECKEVSFDVSLWELLSREIYVEHFVLDGLHARVKLHEDGTNSLDSLFEDVAKEDQPKEKSKSFNAREKDEFVTQLKSISISNVSFDLTIEKTGVFLQGEDYSVELEDIKVNPNALELVNQAKLKLAGNLQIYDSASKTLKYGEIGLSGNADVQLFDPMTGYIDPDVTLDLDISDSSYLTTKIPYVEKIWDFGSKLEKYGVSFDSLPKKASFGRSRKIAGSYKRGRVDVTRDLSIVIHDWEVAVNEKSWLSSGSEQHEFFIDLSASQKSSQSLVGHIDSLLKNVPKELRGGLANSIKQEWLVNGKLTLSLQTKGVLSKPKIKMITKLPNVDDLIKDYAKKGAVDFLFKQFGR</sequence>
<evidence type="ECO:0000259" key="1">
    <source>
        <dbReference type="Pfam" id="PF05170"/>
    </source>
</evidence>
<dbReference type="PANTHER" id="PTHR30441:SF8">
    <property type="entry name" value="DUF748 DOMAIN-CONTAINING PROTEIN"/>
    <property type="match status" value="1"/>
</dbReference>
<reference evidence="2 3" key="1">
    <citation type="submission" date="2016-12" db="EMBL/GenBank/DDBJ databases">
        <title>Study of bacterial adaptation to deep sea.</title>
        <authorList>
            <person name="Song J."/>
            <person name="Yoshizawa S."/>
            <person name="Kogure K."/>
        </authorList>
    </citation>
    <scope>NUCLEOTIDE SEQUENCE [LARGE SCALE GENOMIC DNA]</scope>
    <source>
        <strain evidence="2 3">SAORIC-165</strain>
    </source>
</reference>
<dbReference type="EMBL" id="MQWA01000001">
    <property type="protein sequence ID" value="PQJ27545.1"/>
    <property type="molecule type" value="Genomic_DNA"/>
</dbReference>
<name>A0A2S7TXQ7_9BACT</name>